<evidence type="ECO:0000256" key="6">
    <source>
        <dbReference type="ARBA" id="ARBA00023136"/>
    </source>
</evidence>
<feature type="transmembrane region" description="Helical" evidence="7">
    <location>
        <begin position="64"/>
        <end position="85"/>
    </location>
</feature>
<keyword evidence="6 7" id="KW-0472">Membrane</keyword>
<feature type="transmembrane region" description="Helical" evidence="7">
    <location>
        <begin position="200"/>
        <end position="227"/>
    </location>
</feature>
<proteinExistence type="inferred from homology"/>
<dbReference type="Pfam" id="PF00528">
    <property type="entry name" value="BPD_transp_1"/>
    <property type="match status" value="1"/>
</dbReference>
<comment type="caution">
    <text evidence="9">The sequence shown here is derived from an EMBL/GenBank/DDBJ whole genome shotgun (WGS) entry which is preliminary data.</text>
</comment>
<dbReference type="InterPro" id="IPR000515">
    <property type="entry name" value="MetI-like"/>
</dbReference>
<feature type="domain" description="ABC transmembrane type-1" evidence="8">
    <location>
        <begin position="60"/>
        <end position="273"/>
    </location>
</feature>
<feature type="transmembrane region" description="Helical" evidence="7">
    <location>
        <begin position="247"/>
        <end position="272"/>
    </location>
</feature>
<evidence type="ECO:0000313" key="9">
    <source>
        <dbReference type="EMBL" id="MFC5452430.1"/>
    </source>
</evidence>
<evidence type="ECO:0000256" key="5">
    <source>
        <dbReference type="ARBA" id="ARBA00022989"/>
    </source>
</evidence>
<evidence type="ECO:0000313" key="10">
    <source>
        <dbReference type="Proteomes" id="UP001596044"/>
    </source>
</evidence>
<evidence type="ECO:0000256" key="4">
    <source>
        <dbReference type="ARBA" id="ARBA00022692"/>
    </source>
</evidence>
<dbReference type="PANTHER" id="PTHR30193">
    <property type="entry name" value="ABC TRANSPORTER PERMEASE PROTEIN"/>
    <property type="match status" value="1"/>
</dbReference>
<dbReference type="CDD" id="cd06261">
    <property type="entry name" value="TM_PBP2"/>
    <property type="match status" value="1"/>
</dbReference>
<keyword evidence="4 7" id="KW-0812">Transmembrane</keyword>
<feature type="transmembrane region" description="Helical" evidence="7">
    <location>
        <begin position="7"/>
        <end position="28"/>
    </location>
</feature>
<organism evidence="9 10">
    <name type="scientific">Paenibacillus aestuarii</name>
    <dbReference type="NCBI Taxonomy" id="516965"/>
    <lineage>
        <taxon>Bacteria</taxon>
        <taxon>Bacillati</taxon>
        <taxon>Bacillota</taxon>
        <taxon>Bacilli</taxon>
        <taxon>Bacillales</taxon>
        <taxon>Paenibacillaceae</taxon>
        <taxon>Paenibacillus</taxon>
    </lineage>
</organism>
<protein>
    <submittedName>
        <fullName evidence="9">Carbohydrate ABC transporter permease</fullName>
    </submittedName>
</protein>
<dbReference type="Proteomes" id="UP001596044">
    <property type="component" value="Unassembled WGS sequence"/>
</dbReference>
<evidence type="ECO:0000256" key="2">
    <source>
        <dbReference type="ARBA" id="ARBA00022448"/>
    </source>
</evidence>
<comment type="similarity">
    <text evidence="7">Belongs to the binding-protein-dependent transport system permease family.</text>
</comment>
<dbReference type="InterPro" id="IPR035906">
    <property type="entry name" value="MetI-like_sf"/>
</dbReference>
<reference evidence="10" key="1">
    <citation type="journal article" date="2019" name="Int. J. Syst. Evol. Microbiol.">
        <title>The Global Catalogue of Microorganisms (GCM) 10K type strain sequencing project: providing services to taxonomists for standard genome sequencing and annotation.</title>
        <authorList>
            <consortium name="The Broad Institute Genomics Platform"/>
            <consortium name="The Broad Institute Genome Sequencing Center for Infectious Disease"/>
            <person name="Wu L."/>
            <person name="Ma J."/>
        </authorList>
    </citation>
    <scope>NUCLEOTIDE SEQUENCE [LARGE SCALE GENOMIC DNA]</scope>
    <source>
        <strain evidence="10">KACC 11904</strain>
    </source>
</reference>
<evidence type="ECO:0000256" key="3">
    <source>
        <dbReference type="ARBA" id="ARBA00022475"/>
    </source>
</evidence>
<dbReference type="SUPFAM" id="SSF161098">
    <property type="entry name" value="MetI-like"/>
    <property type="match status" value="1"/>
</dbReference>
<keyword evidence="3" id="KW-1003">Cell membrane</keyword>
<keyword evidence="5 7" id="KW-1133">Transmembrane helix</keyword>
<dbReference type="InterPro" id="IPR051393">
    <property type="entry name" value="ABC_transporter_permease"/>
</dbReference>
<dbReference type="EMBL" id="JBHSMJ010000051">
    <property type="protein sequence ID" value="MFC5452430.1"/>
    <property type="molecule type" value="Genomic_DNA"/>
</dbReference>
<keyword evidence="2 7" id="KW-0813">Transport</keyword>
<dbReference type="PROSITE" id="PS50928">
    <property type="entry name" value="ABC_TM1"/>
    <property type="match status" value="1"/>
</dbReference>
<feature type="transmembrane region" description="Helical" evidence="7">
    <location>
        <begin position="97"/>
        <end position="117"/>
    </location>
</feature>
<evidence type="ECO:0000256" key="7">
    <source>
        <dbReference type="RuleBase" id="RU363032"/>
    </source>
</evidence>
<keyword evidence="10" id="KW-1185">Reference proteome</keyword>
<dbReference type="Gene3D" id="1.10.3720.10">
    <property type="entry name" value="MetI-like"/>
    <property type="match status" value="1"/>
</dbReference>
<sequence>MFPILLLVPATVLFIIFTLYPVITGFYYSLLNWDGISESQFVGFGNYLRAIEDKFVWEALLHNVYYAIFTVAGKIILGLFLAILLNQKMKGITFYRTAVFIPIVLSFVAVGILWSWIYNPVFGLFNNLLGAFGFQTQIAWTGDARFALASVIAVDIWKWFGYHVVLFLAGLQSIPTDLYEAARVDGATRWQNIRQITLPLMMPIIIINITIATMGAFNVFDIIYVMTAGGPYHATEVIMTYTYTQAFQFHSFGYGAAISYLLLLLIGAVTFIQIRFMRKFEY</sequence>
<gene>
    <name evidence="9" type="ORF">ACFPOG_29930</name>
</gene>
<accession>A0ABW0KG46</accession>
<dbReference type="PANTHER" id="PTHR30193:SF37">
    <property type="entry name" value="INNER MEMBRANE ABC TRANSPORTER PERMEASE PROTEIN YCJO"/>
    <property type="match status" value="1"/>
</dbReference>
<dbReference type="RefSeq" id="WP_270880733.1">
    <property type="nucleotide sequence ID" value="NZ_JAQFVF010000036.1"/>
</dbReference>
<evidence type="ECO:0000256" key="1">
    <source>
        <dbReference type="ARBA" id="ARBA00004651"/>
    </source>
</evidence>
<comment type="subcellular location">
    <subcellularLocation>
        <location evidence="1 7">Cell membrane</location>
        <topology evidence="1 7">Multi-pass membrane protein</topology>
    </subcellularLocation>
</comment>
<name>A0ABW0KG46_9BACL</name>
<evidence type="ECO:0000259" key="8">
    <source>
        <dbReference type="PROSITE" id="PS50928"/>
    </source>
</evidence>